<dbReference type="EMBL" id="JPOS01000079">
    <property type="protein sequence ID" value="KGE86449.1"/>
    <property type="molecule type" value="Genomic_DNA"/>
</dbReference>
<gene>
    <name evidence="4" type="ORF">IX84_21970</name>
</gene>
<dbReference type="AlphaFoldDB" id="A0A098S268"/>
<accession>A0A098S268</accession>
<feature type="domain" description="Sulfatase N-terminal" evidence="3">
    <location>
        <begin position="276"/>
        <end position="481"/>
    </location>
</feature>
<dbReference type="PANTHER" id="PTHR42693:SF33">
    <property type="entry name" value="ARYLSULFATASE"/>
    <property type="match status" value="1"/>
</dbReference>
<dbReference type="InterPro" id="IPR000917">
    <property type="entry name" value="Sulfatase_N"/>
</dbReference>
<sequence length="619" mass="67930">MLRVPYKYITSFVFLLIAANLQAQSIVGGAAVCKTTGDPDLILDMQTIDQRYQCSTAWDTVNNVMYLYNSAATVGQRWEPAPGNDNLGNHLAEQNLDMADFAITDADRISGGLGPNSATNVAEIDFNEPVGSGVVGNAMTMEHNASIMITSDRNGNATTASDEPIILSQGSIDTDDPNYVELLRTYNGTFRIMDSYNMAVTAPPVDGDSYVQSWTNGINNWTNTSTFGGGGGGIFQIENTSTIASSSSTNNYHRGSLGIGDFSSTTIGASFHLYDPNMTTKGFDYYYGTSYGLINYYTWDFEGADDVRENGIYQPSDGTYFTDKIAEKCEDYLDNWANCNSSPFFLFVPMLAPHVAPNGTGCNRLEIPVDSLPNAPGNLTTCQKRYWVMMRQMDYAISRIVNKVRSLGIEDNTIIIFTSDNGGDVDYAASNAPYKGEKGQLTEGGINVPAIWYHKNTISPQVVNIPVQVEDFHPTLLKIAGRNISDIDQDLDGIDIYPLITGGSIPSRMFLKQYQPTNNATTRTYAVIDGDYKFCNLCFSGESLYNIANDPDESSNIIGSNSTRATAMRNFANSFSSATTNRSNNNATSPPSGWQSIDAWAIPETFYDPNYFYYRNPKN</sequence>
<reference evidence="4 5" key="1">
    <citation type="journal article" date="2014" name="Int. J. Syst. Evol. Microbiol.">
        <title>Phaeodactylibacter xiamenensis gen. nov., sp. nov., a member of the family Saprospiraceae isolated from the marine alga Phaeodactylum tricornutum.</title>
        <authorList>
            <person name="Chen Z.Jr."/>
            <person name="Lei X."/>
            <person name="Lai Q."/>
            <person name="Li Y."/>
            <person name="Zhang B."/>
            <person name="Zhang J."/>
            <person name="Zhang H."/>
            <person name="Yang L."/>
            <person name="Zheng W."/>
            <person name="Tian Y."/>
            <person name="Yu Z."/>
            <person name="Xu H.Jr."/>
            <person name="Zheng T."/>
        </authorList>
    </citation>
    <scope>NUCLEOTIDE SEQUENCE [LARGE SCALE GENOMIC DNA]</scope>
    <source>
        <strain evidence="4 5">KD52</strain>
    </source>
</reference>
<protein>
    <recommendedName>
        <fullName evidence="3">Sulfatase N-terminal domain-containing protein</fullName>
    </recommendedName>
</protein>
<organism evidence="4 5">
    <name type="scientific">Phaeodactylibacter xiamenensis</name>
    <dbReference type="NCBI Taxonomy" id="1524460"/>
    <lineage>
        <taxon>Bacteria</taxon>
        <taxon>Pseudomonadati</taxon>
        <taxon>Bacteroidota</taxon>
        <taxon>Saprospiria</taxon>
        <taxon>Saprospirales</taxon>
        <taxon>Haliscomenobacteraceae</taxon>
        <taxon>Phaeodactylibacter</taxon>
    </lineage>
</organism>
<dbReference type="Pfam" id="PF00884">
    <property type="entry name" value="Sulfatase"/>
    <property type="match status" value="1"/>
</dbReference>
<dbReference type="Proteomes" id="UP000029736">
    <property type="component" value="Unassembled WGS sequence"/>
</dbReference>
<dbReference type="OrthoDB" id="9764377at2"/>
<evidence type="ECO:0000259" key="3">
    <source>
        <dbReference type="Pfam" id="PF00884"/>
    </source>
</evidence>
<dbReference type="STRING" id="1524460.IX84_21970"/>
<proteinExistence type="inferred from homology"/>
<evidence type="ECO:0000313" key="4">
    <source>
        <dbReference type="EMBL" id="KGE86449.1"/>
    </source>
</evidence>
<comment type="caution">
    <text evidence="4">The sequence shown here is derived from an EMBL/GenBank/DDBJ whole genome shotgun (WGS) entry which is preliminary data.</text>
</comment>
<keyword evidence="2" id="KW-0732">Signal</keyword>
<feature type="signal peptide" evidence="2">
    <location>
        <begin position="1"/>
        <end position="23"/>
    </location>
</feature>
<dbReference type="SUPFAM" id="SSF53649">
    <property type="entry name" value="Alkaline phosphatase-like"/>
    <property type="match status" value="1"/>
</dbReference>
<evidence type="ECO:0000256" key="2">
    <source>
        <dbReference type="SAM" id="SignalP"/>
    </source>
</evidence>
<dbReference type="Gene3D" id="3.40.720.10">
    <property type="entry name" value="Alkaline Phosphatase, subunit A"/>
    <property type="match status" value="1"/>
</dbReference>
<keyword evidence="5" id="KW-1185">Reference proteome</keyword>
<feature type="chain" id="PRO_5001947509" description="Sulfatase N-terminal domain-containing protein" evidence="2">
    <location>
        <begin position="24"/>
        <end position="619"/>
    </location>
</feature>
<dbReference type="PANTHER" id="PTHR42693">
    <property type="entry name" value="ARYLSULFATASE FAMILY MEMBER"/>
    <property type="match status" value="1"/>
</dbReference>
<dbReference type="RefSeq" id="WP_044225306.1">
    <property type="nucleotide sequence ID" value="NZ_JBKAGJ010000026.1"/>
</dbReference>
<dbReference type="InterPro" id="IPR017850">
    <property type="entry name" value="Alkaline_phosphatase_core_sf"/>
</dbReference>
<dbReference type="InterPro" id="IPR050738">
    <property type="entry name" value="Sulfatase"/>
</dbReference>
<dbReference type="GO" id="GO:0004065">
    <property type="term" value="F:arylsulfatase activity"/>
    <property type="evidence" value="ECO:0007669"/>
    <property type="project" value="TreeGrafter"/>
</dbReference>
<comment type="similarity">
    <text evidence="1">Belongs to the sulfatase family.</text>
</comment>
<evidence type="ECO:0000313" key="5">
    <source>
        <dbReference type="Proteomes" id="UP000029736"/>
    </source>
</evidence>
<name>A0A098S268_9BACT</name>
<evidence type="ECO:0000256" key="1">
    <source>
        <dbReference type="ARBA" id="ARBA00008779"/>
    </source>
</evidence>